<sequence>MSKYEIPKILLVDVDNSIKEKLLEDGFNIDIGTLGHRYNEVIGCECGLNYSLPCLTEKNIIIVDMKEDNSLGVNPFDSQPPNGDHKGFIMPKGSNFFNPRYLSGAIIGSEFEKVVNNGGILIAFADKKYSETYYQVEYSYGTCYSDKNFNASNYDWMPCNSDSITNCIVGKEIYFNTETEKTFKSIFSNCENDITYHCTINNAIDTEHTTVICKNNLNEPISFILKYNPKENNSGYLIVLPQFKDIYKPIKNLFNEFLPLLKPELFPDFVKNSWVNTEEYILPEVKKLDRERENLVKEYEQKLKELEKETANKKSEYEFLTNLLISDGYDDFLVDNVKKTLEHIGYESVVTVDDLVEGNRQEDLRILDNGQFTVVEIKGHNGNPTEDDCQALVKYISRNMKSMNRTDIHGILIINHHKLKAPLDRPYPAFTEQQISDAIRDDYTLVSTWELYKSVRLLQEGLITFDDINTGLHTKGLFTALPTPWQFIGKIQHQFDNHKISCFYSEADTINIGDELIIENGNDYFRINVDEMMVDCKAVTTSKKGDKLSINIKTPILKQSNIYVRNK</sequence>
<keyword evidence="1" id="KW-0175">Coiled coil</keyword>
<evidence type="ECO:0000313" key="3">
    <source>
        <dbReference type="Proteomes" id="UP001623660"/>
    </source>
</evidence>
<accession>A0ABW8SRU0</accession>
<evidence type="ECO:0008006" key="4">
    <source>
        <dbReference type="Google" id="ProtNLM"/>
    </source>
</evidence>
<gene>
    <name evidence="2" type="ORF">ACJDU8_24525</name>
</gene>
<evidence type="ECO:0000313" key="2">
    <source>
        <dbReference type="EMBL" id="MFL0198695.1"/>
    </source>
</evidence>
<protein>
    <recommendedName>
        <fullName evidence="4">Restriction endonuclease type IV Mrr domain-containing protein</fullName>
    </recommendedName>
</protein>
<feature type="coiled-coil region" evidence="1">
    <location>
        <begin position="285"/>
        <end position="323"/>
    </location>
</feature>
<name>A0ABW8SRU0_9CLOT</name>
<reference evidence="2 3" key="1">
    <citation type="submission" date="2024-11" db="EMBL/GenBank/DDBJ databases">
        <authorList>
            <person name="Heng Y.C."/>
            <person name="Lim A.C.H."/>
            <person name="Lee J.K.Y."/>
            <person name="Kittelmann S."/>
        </authorList>
    </citation>
    <scope>NUCLEOTIDE SEQUENCE [LARGE SCALE GENOMIC DNA]</scope>
    <source>
        <strain evidence="2 3">WILCCON 0269</strain>
    </source>
</reference>
<dbReference type="Proteomes" id="UP001623660">
    <property type="component" value="Unassembled WGS sequence"/>
</dbReference>
<proteinExistence type="predicted"/>
<comment type="caution">
    <text evidence="2">The sequence shown here is derived from an EMBL/GenBank/DDBJ whole genome shotgun (WGS) entry which is preliminary data.</text>
</comment>
<keyword evidence="3" id="KW-1185">Reference proteome</keyword>
<dbReference type="EMBL" id="JBJHZX010000080">
    <property type="protein sequence ID" value="MFL0198695.1"/>
    <property type="molecule type" value="Genomic_DNA"/>
</dbReference>
<organism evidence="2 3">
    <name type="scientific">Candidatus Clostridium eludens</name>
    <dbReference type="NCBI Taxonomy" id="3381663"/>
    <lineage>
        <taxon>Bacteria</taxon>
        <taxon>Bacillati</taxon>
        <taxon>Bacillota</taxon>
        <taxon>Clostridia</taxon>
        <taxon>Eubacteriales</taxon>
        <taxon>Clostridiaceae</taxon>
        <taxon>Clostridium</taxon>
    </lineage>
</organism>
<evidence type="ECO:0000256" key="1">
    <source>
        <dbReference type="SAM" id="Coils"/>
    </source>
</evidence>
<dbReference type="RefSeq" id="WP_406794809.1">
    <property type="nucleotide sequence ID" value="NZ_JBJHZX010000080.1"/>
</dbReference>